<name>A0A645BFM1_9ZZZZ</name>
<evidence type="ECO:0000313" key="1">
    <source>
        <dbReference type="EMBL" id="MPM64137.1"/>
    </source>
</evidence>
<protein>
    <submittedName>
        <fullName evidence="1">Uncharacterized protein</fullName>
    </submittedName>
</protein>
<dbReference type="EMBL" id="VSSQ01019788">
    <property type="protein sequence ID" value="MPM64137.1"/>
    <property type="molecule type" value="Genomic_DNA"/>
</dbReference>
<comment type="caution">
    <text evidence="1">The sequence shown here is derived from an EMBL/GenBank/DDBJ whole genome shotgun (WGS) entry which is preliminary data.</text>
</comment>
<dbReference type="AlphaFoldDB" id="A0A645BFM1"/>
<accession>A0A645BFM1</accession>
<proteinExistence type="predicted"/>
<sequence>MPGLLYSAYQKFYSALCSLDRFNKENSFFENISSLDTFFSEFRNVTFVMQKSLAHTDFLTVYNTNREKYLYDCKWFVEKRNETTKEYPFQLVKQIEITLYFPSFKWQIFTQQFTVEDDMELSELIEQFKRLFYRINHIEVFFSAKFSFHEKSSQEDLYDKLMFGLQALTDFLDAMYADIDEYCELCEDLKKRINEIKFPLIPRDMFLINDYAYYPEKDEFDRAQRVSLLLGENGLFNRTPLSNFNSKIFKALGDDYFQKFVAMHVIMQNTELLPTMMTIFDDNTFELDSFNADIKTTIYRKLNEAAMRIQNEGIKEIYYMQVYVTCAFNLPHQNMTSKERSAHSEQELLAFMKVDNALNEEEYIFEGDKLNNMEYIISQIINGGSKELGLGRVNMTPIIEAFKRLQKEDS</sequence>
<gene>
    <name evidence="1" type="ORF">SDC9_111023</name>
</gene>
<reference evidence="1" key="1">
    <citation type="submission" date="2019-08" db="EMBL/GenBank/DDBJ databases">
        <authorList>
            <person name="Kucharzyk K."/>
            <person name="Murdoch R.W."/>
            <person name="Higgins S."/>
            <person name="Loffler F."/>
        </authorList>
    </citation>
    <scope>NUCLEOTIDE SEQUENCE</scope>
</reference>
<organism evidence="1">
    <name type="scientific">bioreactor metagenome</name>
    <dbReference type="NCBI Taxonomy" id="1076179"/>
    <lineage>
        <taxon>unclassified sequences</taxon>
        <taxon>metagenomes</taxon>
        <taxon>ecological metagenomes</taxon>
    </lineage>
</organism>